<evidence type="ECO:0000256" key="1">
    <source>
        <dbReference type="SAM" id="Phobius"/>
    </source>
</evidence>
<evidence type="ECO:0000313" key="2">
    <source>
        <dbReference type="EMBL" id="MDJ1481765.1"/>
    </source>
</evidence>
<dbReference type="Proteomes" id="UP001241110">
    <property type="component" value="Unassembled WGS sequence"/>
</dbReference>
<dbReference type="AlphaFoldDB" id="A0AAE3QRA8"/>
<protein>
    <submittedName>
        <fullName evidence="2">Uncharacterized protein</fullName>
    </submittedName>
</protein>
<keyword evidence="1" id="KW-0812">Transmembrane</keyword>
<gene>
    <name evidence="2" type="ORF">QNI16_14790</name>
</gene>
<keyword evidence="1" id="KW-0472">Membrane</keyword>
<comment type="caution">
    <text evidence="2">The sequence shown here is derived from an EMBL/GenBank/DDBJ whole genome shotgun (WGS) entry which is preliminary data.</text>
</comment>
<reference evidence="2" key="1">
    <citation type="submission" date="2023-05" db="EMBL/GenBank/DDBJ databases">
        <authorList>
            <person name="Zhang X."/>
        </authorList>
    </citation>
    <scope>NUCLEOTIDE SEQUENCE</scope>
    <source>
        <strain evidence="2">YF14B1</strain>
    </source>
</reference>
<accession>A0AAE3QRA8</accession>
<dbReference type="EMBL" id="JASJOS010000006">
    <property type="protein sequence ID" value="MDJ1481765.1"/>
    <property type="molecule type" value="Genomic_DNA"/>
</dbReference>
<evidence type="ECO:0000313" key="3">
    <source>
        <dbReference type="Proteomes" id="UP001241110"/>
    </source>
</evidence>
<dbReference type="RefSeq" id="WP_313979983.1">
    <property type="nucleotide sequence ID" value="NZ_JASJOS010000006.1"/>
</dbReference>
<feature type="transmembrane region" description="Helical" evidence="1">
    <location>
        <begin position="15"/>
        <end position="33"/>
    </location>
</feature>
<organism evidence="2 3">
    <name type="scientific">Xanthocytophaga flava</name>
    <dbReference type="NCBI Taxonomy" id="3048013"/>
    <lineage>
        <taxon>Bacteria</taxon>
        <taxon>Pseudomonadati</taxon>
        <taxon>Bacteroidota</taxon>
        <taxon>Cytophagia</taxon>
        <taxon>Cytophagales</taxon>
        <taxon>Rhodocytophagaceae</taxon>
        <taxon>Xanthocytophaga</taxon>
    </lineage>
</organism>
<name>A0AAE3QRA8_9BACT</name>
<sequence>MTNNTPVKNNRTDRWFYLGCLMFLLSIFGYKCYRSIHVPDEDLQLEKALIEAVKQIEGKSETDSVVIEIFFLTTFEWDSLIIFANHLESVNHRVIQNRVGYKWEGAYAFNGGDMFVFMENKKVVAYVYFEKDYEQKELYVPYYMGFRGSIGGISVYTPDNAVFVVTKYNELG</sequence>
<proteinExistence type="predicted"/>
<keyword evidence="1" id="KW-1133">Transmembrane helix</keyword>